<dbReference type="AlphaFoldDB" id="A0A382AUH9"/>
<protein>
    <submittedName>
        <fullName evidence="1">Uncharacterized protein</fullName>
    </submittedName>
</protein>
<dbReference type="EMBL" id="UINC01026902">
    <property type="protein sequence ID" value="SVB05196.1"/>
    <property type="molecule type" value="Genomic_DNA"/>
</dbReference>
<proteinExistence type="predicted"/>
<evidence type="ECO:0000313" key="1">
    <source>
        <dbReference type="EMBL" id="SVB05196.1"/>
    </source>
</evidence>
<reference evidence="1" key="1">
    <citation type="submission" date="2018-05" db="EMBL/GenBank/DDBJ databases">
        <authorList>
            <person name="Lanie J.A."/>
            <person name="Ng W.-L."/>
            <person name="Kazmierczak K.M."/>
            <person name="Andrzejewski T.M."/>
            <person name="Davidsen T.M."/>
            <person name="Wayne K.J."/>
            <person name="Tettelin H."/>
            <person name="Glass J.I."/>
            <person name="Rusch D."/>
            <person name="Podicherti R."/>
            <person name="Tsui H.-C.T."/>
            <person name="Winkler M.E."/>
        </authorList>
    </citation>
    <scope>NUCLEOTIDE SEQUENCE</scope>
</reference>
<accession>A0A382AUH9</accession>
<organism evidence="1">
    <name type="scientific">marine metagenome</name>
    <dbReference type="NCBI Taxonomy" id="408172"/>
    <lineage>
        <taxon>unclassified sequences</taxon>
        <taxon>metagenomes</taxon>
        <taxon>ecological metagenomes</taxon>
    </lineage>
</organism>
<name>A0A382AUH9_9ZZZZ</name>
<sequence length="44" mass="4915">MYIEGLLSLIKPRLFCMSKEAWIDDVGLILTASETCFFCVKDGG</sequence>
<gene>
    <name evidence="1" type="ORF">METZ01_LOCUS158050</name>
</gene>